<dbReference type="EMBL" id="QTSX02006401">
    <property type="protein sequence ID" value="KAJ9055374.1"/>
    <property type="molecule type" value="Genomic_DNA"/>
</dbReference>
<sequence length="111" mass="11890">MSFLTSAAANTRLYINLSPGLHLEAVNINSVLHQKPLSSPGIHDSAAHKVLKVLLFNLLGAEMKVSKGQPIATLRVGHDEDLKAVHFLGGLEELEITLPEKPPGGGKNPLR</sequence>
<reference evidence="1" key="1">
    <citation type="submission" date="2022-04" db="EMBL/GenBank/DDBJ databases">
        <title>Genome of the entomopathogenic fungus Entomophthora muscae.</title>
        <authorList>
            <person name="Elya C."/>
            <person name="Lovett B.R."/>
            <person name="Lee E."/>
            <person name="Macias A.M."/>
            <person name="Hajek A.E."/>
            <person name="De Bivort B.L."/>
            <person name="Kasson M.T."/>
            <person name="De Fine Licht H.H."/>
            <person name="Stajich J.E."/>
        </authorList>
    </citation>
    <scope>NUCLEOTIDE SEQUENCE</scope>
    <source>
        <strain evidence="1">Berkeley</strain>
    </source>
</reference>
<dbReference type="Proteomes" id="UP001165960">
    <property type="component" value="Unassembled WGS sequence"/>
</dbReference>
<protein>
    <submittedName>
        <fullName evidence="1">Uncharacterized protein</fullName>
    </submittedName>
</protein>
<accession>A0ACC2RZ49</accession>
<gene>
    <name evidence="1" type="ORF">DSO57_1004578</name>
</gene>
<comment type="caution">
    <text evidence="1">The sequence shown here is derived from an EMBL/GenBank/DDBJ whole genome shotgun (WGS) entry which is preliminary data.</text>
</comment>
<evidence type="ECO:0000313" key="1">
    <source>
        <dbReference type="EMBL" id="KAJ9055374.1"/>
    </source>
</evidence>
<name>A0ACC2RZ49_9FUNG</name>
<keyword evidence="2" id="KW-1185">Reference proteome</keyword>
<evidence type="ECO:0000313" key="2">
    <source>
        <dbReference type="Proteomes" id="UP001165960"/>
    </source>
</evidence>
<proteinExistence type="predicted"/>
<organism evidence="1 2">
    <name type="scientific">Entomophthora muscae</name>
    <dbReference type="NCBI Taxonomy" id="34485"/>
    <lineage>
        <taxon>Eukaryota</taxon>
        <taxon>Fungi</taxon>
        <taxon>Fungi incertae sedis</taxon>
        <taxon>Zoopagomycota</taxon>
        <taxon>Entomophthoromycotina</taxon>
        <taxon>Entomophthoromycetes</taxon>
        <taxon>Entomophthorales</taxon>
        <taxon>Entomophthoraceae</taxon>
        <taxon>Entomophthora</taxon>
    </lineage>
</organism>